<evidence type="ECO:0000313" key="14">
    <source>
        <dbReference type="EMBL" id="KAJ9585098.1"/>
    </source>
</evidence>
<dbReference type="GO" id="GO:0003682">
    <property type="term" value="F:chromatin binding"/>
    <property type="evidence" value="ECO:0007669"/>
    <property type="project" value="TreeGrafter"/>
</dbReference>
<evidence type="ECO:0000259" key="12">
    <source>
        <dbReference type="PROSITE" id="PS50135"/>
    </source>
</evidence>
<evidence type="ECO:0000259" key="11">
    <source>
        <dbReference type="PROSITE" id="PS50090"/>
    </source>
</evidence>
<dbReference type="Gene3D" id="3.30.60.90">
    <property type="match status" value="1"/>
</dbReference>
<keyword evidence="3 9" id="KW-0863">Zinc-finger</keyword>
<name>A0AAD7ZSL8_DIPPU</name>
<feature type="region of interest" description="Disordered" evidence="10">
    <location>
        <begin position="316"/>
        <end position="383"/>
    </location>
</feature>
<dbReference type="PROSITE" id="PS51293">
    <property type="entry name" value="SANT"/>
    <property type="match status" value="1"/>
</dbReference>
<dbReference type="InterPro" id="IPR009057">
    <property type="entry name" value="Homeodomain-like_sf"/>
</dbReference>
<dbReference type="AlphaFoldDB" id="A0AAD7ZSL8"/>
<dbReference type="CDD" id="cd00167">
    <property type="entry name" value="SANT"/>
    <property type="match status" value="1"/>
</dbReference>
<evidence type="ECO:0000256" key="7">
    <source>
        <dbReference type="ARBA" id="ARBA00023242"/>
    </source>
</evidence>
<evidence type="ECO:0000256" key="5">
    <source>
        <dbReference type="ARBA" id="ARBA00023015"/>
    </source>
</evidence>
<protein>
    <recommendedName>
        <fullName evidence="8">Transcriptional adapter</fullName>
    </recommendedName>
</protein>
<dbReference type="InterPro" id="IPR001005">
    <property type="entry name" value="SANT/Myb"/>
</dbReference>
<dbReference type="PROSITE" id="PS50090">
    <property type="entry name" value="MYB_LIKE"/>
    <property type="match status" value="1"/>
</dbReference>
<dbReference type="GO" id="GO:0005634">
    <property type="term" value="C:nucleus"/>
    <property type="evidence" value="ECO:0007669"/>
    <property type="project" value="UniProtKB-SubCell"/>
</dbReference>
<feature type="domain" description="SANT" evidence="13">
    <location>
        <begin position="64"/>
        <end position="110"/>
    </location>
</feature>
<evidence type="ECO:0000256" key="6">
    <source>
        <dbReference type="ARBA" id="ARBA00023163"/>
    </source>
</evidence>
<dbReference type="CDD" id="cd02335">
    <property type="entry name" value="ZZ_ADA2"/>
    <property type="match status" value="1"/>
</dbReference>
<comment type="subcellular location">
    <subcellularLocation>
        <location evidence="1 8">Nucleus</location>
    </subcellularLocation>
</comment>
<reference evidence="14" key="2">
    <citation type="submission" date="2023-05" db="EMBL/GenBank/DDBJ databases">
        <authorList>
            <person name="Fouks B."/>
        </authorList>
    </citation>
    <scope>NUCLEOTIDE SEQUENCE</scope>
    <source>
        <strain evidence="14">Stay&amp;Tobe</strain>
        <tissue evidence="14">Testes</tissue>
    </source>
</reference>
<dbReference type="EMBL" id="JASPKZ010007303">
    <property type="protein sequence ID" value="KAJ9585098.1"/>
    <property type="molecule type" value="Genomic_DNA"/>
</dbReference>
<dbReference type="Pfam" id="PF25299">
    <property type="entry name" value="ZZ_ADA2"/>
    <property type="match status" value="1"/>
</dbReference>
<accession>A0AAD7ZSL8</accession>
<dbReference type="PROSITE" id="PS50135">
    <property type="entry name" value="ZF_ZZ_2"/>
    <property type="match status" value="1"/>
</dbReference>
<feature type="domain" description="Myb-like" evidence="11">
    <location>
        <begin position="66"/>
        <end position="108"/>
    </location>
</feature>
<proteinExistence type="predicted"/>
<dbReference type="Pfam" id="PF22941">
    <property type="entry name" value="TADA2A-like_3rd"/>
    <property type="match status" value="1"/>
</dbReference>
<keyword evidence="6 8" id="KW-0804">Transcription</keyword>
<evidence type="ECO:0000256" key="9">
    <source>
        <dbReference type="PROSITE-ProRule" id="PRU00228"/>
    </source>
</evidence>
<evidence type="ECO:0000256" key="4">
    <source>
        <dbReference type="ARBA" id="ARBA00022833"/>
    </source>
</evidence>
<dbReference type="FunFam" id="3.30.60.90:FF:000008">
    <property type="entry name" value="Transcriptional adapter 2"/>
    <property type="match status" value="1"/>
</dbReference>
<dbReference type="GO" id="GO:0070461">
    <property type="term" value="C:SAGA-type complex"/>
    <property type="evidence" value="ECO:0007669"/>
    <property type="project" value="TreeGrafter"/>
</dbReference>
<feature type="compositionally biased region" description="Polar residues" evidence="10">
    <location>
        <begin position="349"/>
        <end position="361"/>
    </location>
</feature>
<dbReference type="InterPro" id="IPR016827">
    <property type="entry name" value="Ada2/TADA2"/>
</dbReference>
<keyword evidence="4" id="KW-0862">Zinc</keyword>
<dbReference type="Proteomes" id="UP001233999">
    <property type="component" value="Unassembled WGS sequence"/>
</dbReference>
<dbReference type="GO" id="GO:0008270">
    <property type="term" value="F:zinc ion binding"/>
    <property type="evidence" value="ECO:0007669"/>
    <property type="project" value="UniProtKB-KW"/>
</dbReference>
<feature type="compositionally biased region" description="Basic and acidic residues" evidence="10">
    <location>
        <begin position="366"/>
        <end position="375"/>
    </location>
</feature>
<dbReference type="InterPro" id="IPR036388">
    <property type="entry name" value="WH-like_DNA-bd_sf"/>
</dbReference>
<keyword evidence="5 8" id="KW-0805">Transcription regulation</keyword>
<evidence type="ECO:0000256" key="8">
    <source>
        <dbReference type="PIRNR" id="PIRNR025024"/>
    </source>
</evidence>
<dbReference type="Gene3D" id="1.10.10.10">
    <property type="entry name" value="Winged helix-like DNA-binding domain superfamily/Winged helix DNA-binding domain"/>
    <property type="match status" value="1"/>
</dbReference>
<dbReference type="GO" id="GO:0003713">
    <property type="term" value="F:transcription coactivator activity"/>
    <property type="evidence" value="ECO:0007669"/>
    <property type="project" value="InterPro"/>
</dbReference>
<evidence type="ECO:0000256" key="1">
    <source>
        <dbReference type="ARBA" id="ARBA00004123"/>
    </source>
</evidence>
<evidence type="ECO:0000256" key="2">
    <source>
        <dbReference type="ARBA" id="ARBA00022723"/>
    </source>
</evidence>
<evidence type="ECO:0000313" key="15">
    <source>
        <dbReference type="Proteomes" id="UP001233999"/>
    </source>
</evidence>
<dbReference type="InterPro" id="IPR056267">
    <property type="entry name" value="Ada2b_C"/>
</dbReference>
<dbReference type="InterPro" id="IPR055141">
    <property type="entry name" value="TADA2A_B-like_dom"/>
</dbReference>
<dbReference type="InterPro" id="IPR041983">
    <property type="entry name" value="ADA2-like_ZZ"/>
</dbReference>
<dbReference type="InterPro" id="IPR000433">
    <property type="entry name" value="Znf_ZZ"/>
</dbReference>
<dbReference type="PANTHER" id="PTHR12374:SF63">
    <property type="entry name" value="TRANSCRIPTIONAL ADAPTER 2-BETA"/>
    <property type="match status" value="1"/>
</dbReference>
<dbReference type="PIRSF" id="PIRSF025024">
    <property type="entry name" value="Transcriptional_adaptor_2"/>
    <property type="match status" value="1"/>
</dbReference>
<sequence>MADLFAKYNCTYCQEDITGLRIKCAECADFDLCLQCFSAGAEIGSHKNDHAYQFMDSGAVGMCLGRGGWSAREELHLLDAIEQFGFGNWEDISRHIETRTPEEVLFKYLMRCFQICNQIYPSILTWPAAASSRPNLSDQTNPDCGPLSPALTARLPPLDVTPDEAALLGYMPHRDDFEREFDNGAEVLVSSLFVNSLEDEDYDIALKLAQVDMYTRRLRERARRKRVSRDFQLVSQFFTANRKDRPSSKRKLSKEEKEFQDRMRVFTQFHTAQEHEQFLQNLQKERELKIRISELARYRRNGLTRHEECAHFEQERVQHEEWKEKRSGSSGSIPSPPSMVPRRREKSEIGSSSIDGKSTFKSSKHLNLDNSREGAESGGEASLPDISTLPGYHLLSPCEIKLCSSLNLKPSQYITLKGIMLKDHLHKGPKKEDILPTSSSGPEMHVLYYLVNSGWIKAS</sequence>
<dbReference type="InterPro" id="IPR043145">
    <property type="entry name" value="Znf_ZZ_sf"/>
</dbReference>
<evidence type="ECO:0000259" key="13">
    <source>
        <dbReference type="PROSITE" id="PS51293"/>
    </source>
</evidence>
<dbReference type="GO" id="GO:0006338">
    <property type="term" value="P:chromatin remodeling"/>
    <property type="evidence" value="ECO:0007669"/>
    <property type="project" value="TreeGrafter"/>
</dbReference>
<keyword evidence="15" id="KW-1185">Reference proteome</keyword>
<feature type="domain" description="ZZ-type" evidence="12">
    <location>
        <begin position="5"/>
        <end position="60"/>
    </location>
</feature>
<dbReference type="Pfam" id="PF00249">
    <property type="entry name" value="Myb_DNA-binding"/>
    <property type="match status" value="1"/>
</dbReference>
<dbReference type="SUPFAM" id="SSF46689">
    <property type="entry name" value="Homeodomain-like"/>
    <property type="match status" value="2"/>
</dbReference>
<dbReference type="PANTHER" id="PTHR12374">
    <property type="entry name" value="TRANSCRIPTIONAL ADAPTOR 2 ADA2 -RELATED"/>
    <property type="match status" value="1"/>
</dbReference>
<gene>
    <name evidence="14" type="ORF">L9F63_020554</name>
</gene>
<dbReference type="SMART" id="SM00291">
    <property type="entry name" value="ZnF_ZZ"/>
    <property type="match status" value="1"/>
</dbReference>
<evidence type="ECO:0000256" key="10">
    <source>
        <dbReference type="SAM" id="MobiDB-lite"/>
    </source>
</evidence>
<evidence type="ECO:0000256" key="3">
    <source>
        <dbReference type="ARBA" id="ARBA00022771"/>
    </source>
</evidence>
<reference evidence="14" key="1">
    <citation type="journal article" date="2023" name="IScience">
        <title>Live-bearing cockroach genome reveals convergent evolutionary mechanisms linked to viviparity in insects and beyond.</title>
        <authorList>
            <person name="Fouks B."/>
            <person name="Harrison M.C."/>
            <person name="Mikhailova A.A."/>
            <person name="Marchal E."/>
            <person name="English S."/>
            <person name="Carruthers M."/>
            <person name="Jennings E.C."/>
            <person name="Chiamaka E.L."/>
            <person name="Frigard R.A."/>
            <person name="Pippel M."/>
            <person name="Attardo G.M."/>
            <person name="Benoit J.B."/>
            <person name="Bornberg-Bauer E."/>
            <person name="Tobe S.S."/>
        </authorList>
    </citation>
    <scope>NUCLEOTIDE SEQUENCE</scope>
    <source>
        <strain evidence="14">Stay&amp;Tobe</strain>
    </source>
</reference>
<organism evidence="14 15">
    <name type="scientific">Diploptera punctata</name>
    <name type="common">Pacific beetle cockroach</name>
    <dbReference type="NCBI Taxonomy" id="6984"/>
    <lineage>
        <taxon>Eukaryota</taxon>
        <taxon>Metazoa</taxon>
        <taxon>Ecdysozoa</taxon>
        <taxon>Arthropoda</taxon>
        <taxon>Hexapoda</taxon>
        <taxon>Insecta</taxon>
        <taxon>Pterygota</taxon>
        <taxon>Neoptera</taxon>
        <taxon>Polyneoptera</taxon>
        <taxon>Dictyoptera</taxon>
        <taxon>Blattodea</taxon>
        <taxon>Blaberoidea</taxon>
        <taxon>Blaberidae</taxon>
        <taxon>Diplopterinae</taxon>
        <taxon>Diploptera</taxon>
    </lineage>
</organism>
<dbReference type="GO" id="GO:0006357">
    <property type="term" value="P:regulation of transcription by RNA polymerase II"/>
    <property type="evidence" value="ECO:0007669"/>
    <property type="project" value="InterPro"/>
</dbReference>
<dbReference type="SMART" id="SM00717">
    <property type="entry name" value="SANT"/>
    <property type="match status" value="1"/>
</dbReference>
<dbReference type="Pfam" id="PF24533">
    <property type="entry name" value="Tri-helical_Ada2b_C"/>
    <property type="match status" value="1"/>
</dbReference>
<feature type="compositionally biased region" description="Basic and acidic residues" evidence="10">
    <location>
        <begin position="316"/>
        <end position="327"/>
    </location>
</feature>
<dbReference type="PROSITE" id="PS01357">
    <property type="entry name" value="ZF_ZZ_1"/>
    <property type="match status" value="1"/>
</dbReference>
<comment type="caution">
    <text evidence="14">The sequence shown here is derived from an EMBL/GenBank/DDBJ whole genome shotgun (WGS) entry which is preliminary data.</text>
</comment>
<dbReference type="SUPFAM" id="SSF57850">
    <property type="entry name" value="RING/U-box"/>
    <property type="match status" value="1"/>
</dbReference>
<keyword evidence="7 8" id="KW-0539">Nucleus</keyword>
<dbReference type="Gene3D" id="1.10.10.60">
    <property type="entry name" value="Homeodomain-like"/>
    <property type="match status" value="1"/>
</dbReference>
<dbReference type="InterPro" id="IPR017884">
    <property type="entry name" value="SANT_dom"/>
</dbReference>
<keyword evidence="2" id="KW-0479">Metal-binding</keyword>